<comment type="subcellular location">
    <subcellularLocation>
        <location evidence="1">Nucleus</location>
    </subcellularLocation>
</comment>
<keyword evidence="9" id="KW-1185">Reference proteome</keyword>
<evidence type="ECO:0000256" key="1">
    <source>
        <dbReference type="ARBA" id="ARBA00004123"/>
    </source>
</evidence>
<reference evidence="8" key="2">
    <citation type="submission" date="2018-05" db="EMBL/GenBank/DDBJ databases">
        <title>OmerRS3 (Oryza meridionalis Reference Sequence Version 3).</title>
        <authorList>
            <person name="Zhang J."/>
            <person name="Kudrna D."/>
            <person name="Lee S."/>
            <person name="Talag J."/>
            <person name="Welchert J."/>
            <person name="Wing R.A."/>
        </authorList>
    </citation>
    <scope>NUCLEOTIDE SEQUENCE [LARGE SCALE GENOMIC DNA]</scope>
    <source>
        <strain evidence="8">cv. OR44</strain>
    </source>
</reference>
<dbReference type="InterPro" id="IPR016024">
    <property type="entry name" value="ARM-type_fold"/>
</dbReference>
<accession>A0A0E0EYX3</accession>
<evidence type="ECO:0000313" key="8">
    <source>
        <dbReference type="EnsemblPlants" id="OMERI10G10060.3"/>
    </source>
</evidence>
<dbReference type="InterPro" id="IPR051345">
    <property type="entry name" value="Importin_beta-like_NTR"/>
</dbReference>
<dbReference type="Pfam" id="PF24139">
    <property type="entry name" value="TPR_TNPO3_IPO13_4th"/>
    <property type="match status" value="1"/>
</dbReference>
<keyword evidence="5" id="KW-0539">Nucleus</keyword>
<dbReference type="InterPro" id="IPR058537">
    <property type="entry name" value="TPR_TNPO3_IPO13_4th"/>
</dbReference>
<dbReference type="Gene3D" id="1.25.10.10">
    <property type="entry name" value="Leucine-rich Repeat Variant"/>
    <property type="match status" value="2"/>
</dbReference>
<keyword evidence="3" id="KW-0813">Transport</keyword>
<evidence type="ECO:0000313" key="9">
    <source>
        <dbReference type="Proteomes" id="UP000008021"/>
    </source>
</evidence>
<dbReference type="HOGENOM" id="CLU_005996_2_0_1"/>
<dbReference type="Pfam" id="PF03810">
    <property type="entry name" value="IBN_N"/>
    <property type="match status" value="1"/>
</dbReference>
<evidence type="ECO:0000256" key="5">
    <source>
        <dbReference type="ARBA" id="ARBA00023242"/>
    </source>
</evidence>
<dbReference type="GO" id="GO:0006606">
    <property type="term" value="P:protein import into nucleus"/>
    <property type="evidence" value="ECO:0007669"/>
    <property type="project" value="TreeGrafter"/>
</dbReference>
<evidence type="ECO:0000256" key="4">
    <source>
        <dbReference type="ARBA" id="ARBA00022927"/>
    </source>
</evidence>
<dbReference type="GO" id="GO:0005634">
    <property type="term" value="C:nucleus"/>
    <property type="evidence" value="ECO:0007669"/>
    <property type="project" value="UniProtKB-SubCell"/>
</dbReference>
<reference evidence="8" key="1">
    <citation type="submission" date="2015-04" db="UniProtKB">
        <authorList>
            <consortium name="EnsemblPlants"/>
        </authorList>
    </citation>
    <scope>IDENTIFICATION</scope>
</reference>
<dbReference type="EnsemblPlants" id="OMERI10G10060.3">
    <property type="protein sequence ID" value="OMERI10G10060.3"/>
    <property type="gene ID" value="OMERI10G10060"/>
</dbReference>
<dbReference type="PANTHER" id="PTHR12363:SF33">
    <property type="entry name" value="IMPORTIN-13"/>
    <property type="match status" value="1"/>
</dbReference>
<keyword evidence="4" id="KW-0653">Protein transport</keyword>
<name>A0A0E0EYX3_9ORYZ</name>
<organism evidence="8">
    <name type="scientific">Oryza meridionalis</name>
    <dbReference type="NCBI Taxonomy" id="40149"/>
    <lineage>
        <taxon>Eukaryota</taxon>
        <taxon>Viridiplantae</taxon>
        <taxon>Streptophyta</taxon>
        <taxon>Embryophyta</taxon>
        <taxon>Tracheophyta</taxon>
        <taxon>Spermatophyta</taxon>
        <taxon>Magnoliopsida</taxon>
        <taxon>Liliopsida</taxon>
        <taxon>Poales</taxon>
        <taxon>Poaceae</taxon>
        <taxon>BOP clade</taxon>
        <taxon>Oryzoideae</taxon>
        <taxon>Oryzeae</taxon>
        <taxon>Oryzinae</taxon>
        <taxon>Oryza</taxon>
    </lineage>
</organism>
<evidence type="ECO:0000256" key="2">
    <source>
        <dbReference type="ARBA" id="ARBA00007991"/>
    </source>
</evidence>
<feature type="domain" description="Importin N-terminal" evidence="6">
    <location>
        <begin position="28"/>
        <end position="80"/>
    </location>
</feature>
<dbReference type="Gramene" id="OMERI10G10060.3">
    <property type="protein sequence ID" value="OMERI10G10060.3"/>
    <property type="gene ID" value="OMERI10G10060"/>
</dbReference>
<dbReference type="GO" id="GO:0031267">
    <property type="term" value="F:small GTPase binding"/>
    <property type="evidence" value="ECO:0007669"/>
    <property type="project" value="InterPro"/>
</dbReference>
<proteinExistence type="inferred from homology"/>
<evidence type="ECO:0000259" key="7">
    <source>
        <dbReference type="Pfam" id="PF08389"/>
    </source>
</evidence>
<sequence>MEAQATAAVKEALAALYHHPDDATRTAADRWLQQFQHTLDAWQVADSLLHDESSNMETQIFCSQTLRSKVQRDFEELPSEAFRPLQDSLYALLKKFSKGPQKVRTQICIAMAALAVHVPVEDWGGGGIVNWLSDEMNSQQDFIPSFLELLTVLPQECSSHKIAARPERRRQFENDLRSSAEVALSLLTACLGIDQLKEQVLEGFASWLLTSELIHFTVSRESNGITEQLPLIQVLIPYVMGLKEQLKDSSKDEEDVKAIARLLADMGDSYVELIAAGSDDAMQIVNALLEVTSHSEFDISSMTFNFWHHLMRNLTDRGSYASYGSEASINTERNRRLQLFRQPFEILVSLVSFRVEYPELYHTFSEEDQRDFRHSRYAVSDVLLDATDVLGGDPTLKILFTKLIQACGNGQNQKWQPVEAALFCIQAIAKSVSVEENEILPQVMSLLPSFPHQEQLLQTVCSLIGAFSKWIEAAPSELLILPPLVDILNKGMSTSEETAAAASVAFKYICEDCRRKFSGSLDGLFQIYQIALSGVGGYKVSSEDSLHLVEALSNVKLPQVVADAVNRYWPTLKNIFDQRAWDTRTMESLCRSCKFAVRTCGRFMGFTIGAMLEEIQTLYQQHNQACFLYLSSEVIKDFTARPDIADDCFLLASRCIRYCPDLFVPTEMFPRLVDCAMAGITIQHREACKSILSFLSDVFDLAKSPEGEKYRELINTVILQRGAVLTRIMVASLTGALPSSRLEEVSYVLVSLSRSFGGNMLSWARECITLVPPQALTDSERSRFLNIISDASSGSSLGSITDRFAEISEVCRRNKTVQDIVQGALRPHDLSFTVAPQPL</sequence>
<dbReference type="GO" id="GO:0005737">
    <property type="term" value="C:cytoplasm"/>
    <property type="evidence" value="ECO:0007669"/>
    <property type="project" value="TreeGrafter"/>
</dbReference>
<dbReference type="InterPro" id="IPR001494">
    <property type="entry name" value="Importin-beta_N"/>
</dbReference>
<comment type="similarity">
    <text evidence="2">Belongs to the importin beta family.</text>
</comment>
<dbReference type="Pfam" id="PF08389">
    <property type="entry name" value="Xpo1"/>
    <property type="match status" value="1"/>
</dbReference>
<evidence type="ECO:0008006" key="10">
    <source>
        <dbReference type="Google" id="ProtNLM"/>
    </source>
</evidence>
<evidence type="ECO:0000259" key="6">
    <source>
        <dbReference type="Pfam" id="PF03810"/>
    </source>
</evidence>
<dbReference type="SUPFAM" id="SSF48371">
    <property type="entry name" value="ARM repeat"/>
    <property type="match status" value="1"/>
</dbReference>
<dbReference type="InterPro" id="IPR011989">
    <property type="entry name" value="ARM-like"/>
</dbReference>
<dbReference type="Pfam" id="PF24138">
    <property type="entry name" value="TPR_TNPO3_IPO13_2nd"/>
    <property type="match status" value="1"/>
</dbReference>
<dbReference type="PANTHER" id="PTHR12363">
    <property type="entry name" value="TRANSPORTIN 3 AND IMPORTIN 13"/>
    <property type="match status" value="1"/>
</dbReference>
<dbReference type="InterPro" id="IPR013598">
    <property type="entry name" value="Exportin-1/Importin-b-like"/>
</dbReference>
<dbReference type="InterPro" id="IPR057942">
    <property type="entry name" value="TPR_TNPO3_IPO13_3rd"/>
</dbReference>
<evidence type="ECO:0000256" key="3">
    <source>
        <dbReference type="ARBA" id="ARBA00022448"/>
    </source>
</evidence>
<dbReference type="AlphaFoldDB" id="A0A0E0EYX3"/>
<dbReference type="Pfam" id="PF24140">
    <property type="entry name" value="TPR_TNPO3_IPO13_3rd"/>
    <property type="match status" value="1"/>
</dbReference>
<dbReference type="InterPro" id="IPR057941">
    <property type="entry name" value="TPR_TNPO3_IPO13_2nd"/>
</dbReference>
<protein>
    <recommendedName>
        <fullName evidence="10">Importin N-terminal domain-containing protein</fullName>
    </recommendedName>
</protein>
<dbReference type="Proteomes" id="UP000008021">
    <property type="component" value="Chromosome 10"/>
</dbReference>
<feature type="domain" description="Exportin-1/Importin-beta-like" evidence="7">
    <location>
        <begin position="101"/>
        <end position="209"/>
    </location>
</feature>